<evidence type="ECO:0000256" key="1">
    <source>
        <dbReference type="SAM" id="MobiDB-lite"/>
    </source>
</evidence>
<feature type="compositionally biased region" description="Polar residues" evidence="1">
    <location>
        <begin position="71"/>
        <end position="80"/>
    </location>
</feature>
<evidence type="ECO:0000313" key="3">
    <source>
        <dbReference type="Proteomes" id="UP000254259"/>
    </source>
</evidence>
<dbReference type="EMBL" id="LT984813">
    <property type="protein sequence ID" value="SPD65445.1"/>
    <property type="molecule type" value="Genomic_DNA"/>
</dbReference>
<feature type="region of interest" description="Disordered" evidence="1">
    <location>
        <begin position="71"/>
        <end position="97"/>
    </location>
</feature>
<reference evidence="2 3" key="1">
    <citation type="submission" date="2018-01" db="EMBL/GenBank/DDBJ databases">
        <authorList>
            <person name="Clerissi C."/>
        </authorList>
    </citation>
    <scope>NUCLEOTIDE SEQUENCE [LARGE SCALE GENOMIC DNA]</scope>
    <source>
        <strain evidence="2">Cupriavidus taiwanensis SWF 66322</strain>
    </source>
</reference>
<gene>
    <name evidence="2" type="ORF">CBM2636_12468</name>
</gene>
<sequence>MLSAGMPALIATPARSQLRRPNALPARRQTLRDAIDRNYQIPHYRGCCKVVTIPLFEWRIAISRYPVASHSGGSEAQNENFGCGQAFPPSERIALPR</sequence>
<proteinExistence type="predicted"/>
<protein>
    <submittedName>
        <fullName evidence="2">Uncharacterized protein</fullName>
    </submittedName>
</protein>
<dbReference type="AlphaFoldDB" id="A0A9Q7UXD5"/>
<evidence type="ECO:0000313" key="2">
    <source>
        <dbReference type="EMBL" id="SPD65445.1"/>
    </source>
</evidence>
<dbReference type="Proteomes" id="UP000254259">
    <property type="component" value="Chromosome CBM2636"/>
</dbReference>
<accession>A0A9Q7UXD5</accession>
<name>A0A9Q7UXD5_9BURK</name>
<organism evidence="2 3">
    <name type="scientific">Cupriavidus taiwanensis</name>
    <dbReference type="NCBI Taxonomy" id="164546"/>
    <lineage>
        <taxon>Bacteria</taxon>
        <taxon>Pseudomonadati</taxon>
        <taxon>Pseudomonadota</taxon>
        <taxon>Betaproteobacteria</taxon>
        <taxon>Burkholderiales</taxon>
        <taxon>Burkholderiaceae</taxon>
        <taxon>Cupriavidus</taxon>
    </lineage>
</organism>